<name>A0A377CZ98_ECOLX</name>
<organism evidence="2 3">
    <name type="scientific">Escherichia coli</name>
    <dbReference type="NCBI Taxonomy" id="562"/>
    <lineage>
        <taxon>Bacteria</taxon>
        <taxon>Pseudomonadati</taxon>
        <taxon>Pseudomonadota</taxon>
        <taxon>Gammaproteobacteria</taxon>
        <taxon>Enterobacterales</taxon>
        <taxon>Enterobacteriaceae</taxon>
        <taxon>Escherichia</taxon>
    </lineage>
</organism>
<sequence>MYENVPGTSAIPLATVTGGVLVNAWAMCIIFGASQLALSAMNTQSAASSSMATIIVFGTSCASSACVLRGAPQKVIPYILTKHITASPPVTASITIAIGPASCSATASTRLSENSDCQVYHSLIKPFSGGMADIARQPIRHAAAVHGIRFANAPFFPCRGYANAK</sequence>
<evidence type="ECO:0000313" key="3">
    <source>
        <dbReference type="Proteomes" id="UP000254174"/>
    </source>
</evidence>
<protein>
    <submittedName>
        <fullName evidence="2">Uncharacterized protein</fullName>
    </submittedName>
</protein>
<dbReference type="AlphaFoldDB" id="A0A377CZ98"/>
<keyword evidence="1" id="KW-0812">Transmembrane</keyword>
<proteinExistence type="predicted"/>
<gene>
    <name evidence="2" type="ORF">NCTC7922_00978</name>
</gene>
<keyword evidence="1" id="KW-1133">Transmembrane helix</keyword>
<feature type="transmembrane region" description="Helical" evidence="1">
    <location>
        <begin position="20"/>
        <end position="41"/>
    </location>
</feature>
<evidence type="ECO:0000256" key="1">
    <source>
        <dbReference type="SAM" id="Phobius"/>
    </source>
</evidence>
<evidence type="ECO:0000313" key="2">
    <source>
        <dbReference type="EMBL" id="STM09953.1"/>
    </source>
</evidence>
<accession>A0A377CZ98</accession>
<dbReference type="Proteomes" id="UP000254174">
    <property type="component" value="Unassembled WGS sequence"/>
</dbReference>
<dbReference type="EMBL" id="UGFC01000005">
    <property type="protein sequence ID" value="STM09953.1"/>
    <property type="molecule type" value="Genomic_DNA"/>
</dbReference>
<reference evidence="2 3" key="1">
    <citation type="submission" date="2018-06" db="EMBL/GenBank/DDBJ databases">
        <authorList>
            <consortium name="Pathogen Informatics"/>
            <person name="Doyle S."/>
        </authorList>
    </citation>
    <scope>NUCLEOTIDE SEQUENCE [LARGE SCALE GENOMIC DNA]</scope>
    <source>
        <strain evidence="2 3">NCTC7922</strain>
    </source>
</reference>
<keyword evidence="1" id="KW-0472">Membrane</keyword>